<feature type="compositionally biased region" description="Basic and acidic residues" evidence="2">
    <location>
        <begin position="94"/>
        <end position="109"/>
    </location>
</feature>
<dbReference type="PROSITE" id="PS50157">
    <property type="entry name" value="ZINC_FINGER_C2H2_2"/>
    <property type="match status" value="1"/>
</dbReference>
<reference evidence="4 5" key="1">
    <citation type="journal article" date="2018" name="Biotechnol. Biofuels">
        <title>Integrative visual omics of the white-rot fungus Polyporus brumalis exposes the biotechnological potential of its oxidative enzymes for delignifying raw plant biomass.</title>
        <authorList>
            <person name="Miyauchi S."/>
            <person name="Rancon A."/>
            <person name="Drula E."/>
            <person name="Hage H."/>
            <person name="Chaduli D."/>
            <person name="Favel A."/>
            <person name="Grisel S."/>
            <person name="Henrissat B."/>
            <person name="Herpoel-Gimbert I."/>
            <person name="Ruiz-Duenas F.J."/>
            <person name="Chevret D."/>
            <person name="Hainaut M."/>
            <person name="Lin J."/>
            <person name="Wang M."/>
            <person name="Pangilinan J."/>
            <person name="Lipzen A."/>
            <person name="Lesage-Meessen L."/>
            <person name="Navarro D."/>
            <person name="Riley R."/>
            <person name="Grigoriev I.V."/>
            <person name="Zhou S."/>
            <person name="Raouche S."/>
            <person name="Rosso M.N."/>
        </authorList>
    </citation>
    <scope>NUCLEOTIDE SEQUENCE [LARGE SCALE GENOMIC DNA]</scope>
    <source>
        <strain evidence="4 5">BRFM 1820</strain>
    </source>
</reference>
<gene>
    <name evidence="4" type="ORF">OH76DRAFT_1490920</name>
</gene>
<evidence type="ECO:0000313" key="5">
    <source>
        <dbReference type="Proteomes" id="UP000256964"/>
    </source>
</evidence>
<keyword evidence="1" id="KW-0479">Metal-binding</keyword>
<keyword evidence="1" id="KW-0863">Zinc-finger</keyword>
<proteinExistence type="predicted"/>
<accession>A0A371CHB6</accession>
<feature type="compositionally biased region" description="Pro residues" evidence="2">
    <location>
        <begin position="59"/>
        <end position="68"/>
    </location>
</feature>
<dbReference type="Pfam" id="PF18759">
    <property type="entry name" value="Plavaka"/>
    <property type="match status" value="1"/>
</dbReference>
<dbReference type="GO" id="GO:0008270">
    <property type="term" value="F:zinc ion binding"/>
    <property type="evidence" value="ECO:0007669"/>
    <property type="project" value="UniProtKB-KW"/>
</dbReference>
<sequence length="735" mass="84389">MTRQHLFRRRDIPCPLASSGCTQLFTNRSGITRHMRLIHRRRAESPPSPVHPHNASAHPLPPSPPHDPVQPLFDEPQDDEEFFEDDPRPPSPHENPRQESDSEGMPREPVYHDFLNARPCDEQGNFLADDAPPPPRPQRAPNDYTPFTSRLQFELGDFLYRRVQMSGKKIDELMQLWACTLAEGQDPPFAGRHHLYDTVDDIRVLFGNIKWENFSVTYNGEPPRGPLPSWMVREYEVFFRDPREVLHMQLGNPDFKDDMDYVPKRMFNNHGKRKYKDFMSGDWAWDQADSLRADPRLHGAALCAPILGSDKTTVSVATGQNEYYPLYMSNGCVTNSVRRAHRNAITLIGFLAIPKTDRQYKDDPAFRKFRRELFHTSLRHIFESLRPYMEDYDIVRCADGHYRRVVYGFGPYIADYPEQVLLACTVQGWCPKCTAPPDDLDTGQHSRRSHELTAAHIDLGISTRKLWDDHGIISYLTPFTAYFPRADIHELIAPDLLHQIIKGTFKDHLVTWVEEYLIQTHGKAGAAAVMADIDRRIAAVPSFPGLRRFPEGRGFKQWTGDDSKALMKVYLPAIAGHVPSQMVRAFSAFLDFCYLVRRDTIDEDTIVQIEDALARFHHNRQIFETTGVRESISLPRQHAMKHYIRMIRQFGSPNGLCSSMMEAKHIVAVKRPYRRSNKNNALGQIIKTNERLDKLTAYRVELESLDPDRAADESDSDSDRGDAQEDDAPQRGMCS</sequence>
<dbReference type="STRING" id="139420.A0A371CHB6"/>
<dbReference type="InterPro" id="IPR013087">
    <property type="entry name" value="Znf_C2H2_type"/>
</dbReference>
<evidence type="ECO:0000256" key="1">
    <source>
        <dbReference type="PROSITE-ProRule" id="PRU00042"/>
    </source>
</evidence>
<feature type="region of interest" description="Disordered" evidence="2">
    <location>
        <begin position="43"/>
        <end position="109"/>
    </location>
</feature>
<protein>
    <recommendedName>
        <fullName evidence="3">C2H2-type domain-containing protein</fullName>
    </recommendedName>
</protein>
<feature type="domain" description="C2H2-type" evidence="3">
    <location>
        <begin position="12"/>
        <end position="44"/>
    </location>
</feature>
<evidence type="ECO:0000259" key="3">
    <source>
        <dbReference type="PROSITE" id="PS50157"/>
    </source>
</evidence>
<feature type="region of interest" description="Disordered" evidence="2">
    <location>
        <begin position="121"/>
        <end position="144"/>
    </location>
</feature>
<dbReference type="Proteomes" id="UP000256964">
    <property type="component" value="Unassembled WGS sequence"/>
</dbReference>
<feature type="region of interest" description="Disordered" evidence="2">
    <location>
        <begin position="703"/>
        <end position="735"/>
    </location>
</feature>
<organism evidence="4 5">
    <name type="scientific">Lentinus brumalis</name>
    <dbReference type="NCBI Taxonomy" id="2498619"/>
    <lineage>
        <taxon>Eukaryota</taxon>
        <taxon>Fungi</taxon>
        <taxon>Dikarya</taxon>
        <taxon>Basidiomycota</taxon>
        <taxon>Agaricomycotina</taxon>
        <taxon>Agaricomycetes</taxon>
        <taxon>Polyporales</taxon>
        <taxon>Polyporaceae</taxon>
        <taxon>Lentinus</taxon>
    </lineage>
</organism>
<feature type="compositionally biased region" description="Basic and acidic residues" evidence="2">
    <location>
        <begin position="703"/>
        <end position="723"/>
    </location>
</feature>
<evidence type="ECO:0000313" key="4">
    <source>
        <dbReference type="EMBL" id="RDX39670.1"/>
    </source>
</evidence>
<name>A0A371CHB6_9APHY</name>
<keyword evidence="1" id="KW-0862">Zinc</keyword>
<evidence type="ECO:0000256" key="2">
    <source>
        <dbReference type="SAM" id="MobiDB-lite"/>
    </source>
</evidence>
<dbReference type="OrthoDB" id="3199698at2759"/>
<feature type="compositionally biased region" description="Acidic residues" evidence="2">
    <location>
        <begin position="75"/>
        <end position="84"/>
    </location>
</feature>
<dbReference type="InterPro" id="IPR041078">
    <property type="entry name" value="Plavaka"/>
</dbReference>
<dbReference type="AlphaFoldDB" id="A0A371CHB6"/>
<dbReference type="EMBL" id="KZ857686">
    <property type="protein sequence ID" value="RDX39670.1"/>
    <property type="molecule type" value="Genomic_DNA"/>
</dbReference>
<keyword evidence="5" id="KW-1185">Reference proteome</keyword>